<reference evidence="2 3" key="1">
    <citation type="submission" date="2020-02" db="EMBL/GenBank/DDBJ databases">
        <title>Rhodobacter translucens sp. nov., a novel bacterium isolated from activated sludge.</title>
        <authorList>
            <person name="Liu J."/>
        </authorList>
    </citation>
    <scope>NUCLEOTIDE SEQUENCE [LARGE SCALE GENOMIC DNA]</scope>
    <source>
        <strain evidence="2 3">HX-7-19</strain>
    </source>
</reference>
<proteinExistence type="predicted"/>
<evidence type="ECO:0000256" key="1">
    <source>
        <dbReference type="SAM" id="Phobius"/>
    </source>
</evidence>
<dbReference type="Pfam" id="PF20082">
    <property type="entry name" value="DUF6476"/>
    <property type="match status" value="1"/>
</dbReference>
<name>A0A6M1TV25_9RHOB</name>
<comment type="caution">
    <text evidence="2">The sequence shown here is derived from an EMBL/GenBank/DDBJ whole genome shotgun (WGS) entry which is preliminary data.</text>
</comment>
<protein>
    <submittedName>
        <fullName evidence="2">Uncharacterized protein</fullName>
    </submittedName>
</protein>
<gene>
    <name evidence="2" type="ORF">G5V65_02955</name>
</gene>
<sequence>MDDTPDPGGLPPSLSFLKWLVIVLMVTMIGGVITIVSLLVTRMPDGSAPVLPENLTLPEGARAEAVTISKDRMLVVTEDGRLLVYGRDGQFRQEIRLEE</sequence>
<keyword evidence="1" id="KW-0472">Membrane</keyword>
<dbReference type="InterPro" id="IPR045519">
    <property type="entry name" value="DUF6476"/>
</dbReference>
<feature type="transmembrane region" description="Helical" evidence="1">
    <location>
        <begin position="20"/>
        <end position="40"/>
    </location>
</feature>
<keyword evidence="1" id="KW-0812">Transmembrane</keyword>
<keyword evidence="1" id="KW-1133">Transmembrane helix</keyword>
<organism evidence="2 3">
    <name type="scientific">Paragemmobacter kunshanensis</name>
    <dbReference type="NCBI Taxonomy" id="2583234"/>
    <lineage>
        <taxon>Bacteria</taxon>
        <taxon>Pseudomonadati</taxon>
        <taxon>Pseudomonadota</taxon>
        <taxon>Alphaproteobacteria</taxon>
        <taxon>Rhodobacterales</taxon>
        <taxon>Paracoccaceae</taxon>
        <taxon>Paragemmobacter</taxon>
    </lineage>
</organism>
<dbReference type="RefSeq" id="WP_165046945.1">
    <property type="nucleotide sequence ID" value="NZ_JAALFE010000002.1"/>
</dbReference>
<accession>A0A6M1TV25</accession>
<dbReference type="AlphaFoldDB" id="A0A6M1TV25"/>
<dbReference type="Proteomes" id="UP000474758">
    <property type="component" value="Unassembled WGS sequence"/>
</dbReference>
<evidence type="ECO:0000313" key="3">
    <source>
        <dbReference type="Proteomes" id="UP000474758"/>
    </source>
</evidence>
<keyword evidence="3" id="KW-1185">Reference proteome</keyword>
<evidence type="ECO:0000313" key="2">
    <source>
        <dbReference type="EMBL" id="NGQ89842.1"/>
    </source>
</evidence>
<dbReference type="EMBL" id="JAALFE010000002">
    <property type="protein sequence ID" value="NGQ89842.1"/>
    <property type="molecule type" value="Genomic_DNA"/>
</dbReference>